<keyword evidence="3" id="KW-0378">Hydrolase</keyword>
<protein>
    <recommendedName>
        <fullName evidence="6">Peptidase metallopeptidase domain-containing protein</fullName>
    </recommendedName>
</protein>
<reference evidence="7 8" key="1">
    <citation type="submission" date="2019-07" db="EMBL/GenBank/DDBJ databases">
        <title>Whole genome shotgun sequence of Lactobacillus rapi NBRC 109618.</title>
        <authorList>
            <person name="Hosoyama A."/>
            <person name="Uohara A."/>
            <person name="Ohji S."/>
            <person name="Ichikawa N."/>
        </authorList>
    </citation>
    <scope>NUCLEOTIDE SEQUENCE [LARGE SCALE GENOMIC DNA]</scope>
    <source>
        <strain evidence="7 8">NBRC 109618</strain>
    </source>
</reference>
<keyword evidence="5" id="KW-0482">Metalloprotease</keyword>
<dbReference type="OrthoDB" id="2148705at2"/>
<dbReference type="InterPro" id="IPR024079">
    <property type="entry name" value="MetalloPept_cat_dom_sf"/>
</dbReference>
<evidence type="ECO:0000256" key="1">
    <source>
        <dbReference type="ARBA" id="ARBA00022670"/>
    </source>
</evidence>
<dbReference type="AlphaFoldDB" id="A0A512PPV6"/>
<sequence>MKWLNRLVAVIIVGLTVNVFIQPGSMKTIGRQINNAVDMPAMLISRIQKTATLTQSTQSTTSKADETPIESIVQERQLSNHYEYRFAAGVPAKARAVFLEAVHKYNQTGIVRITPFSDKNSTQANIMTFYVYRKRVSVQSSSVELGLGGPKIYPLLGEHNDDLNRGKAGLNIEYPQSSLQLSVAMHEIGHVLGLDHSMKRSSIMFPIDQGKTTLSADDLAALKAIYKK</sequence>
<dbReference type="Proteomes" id="UP000321569">
    <property type="component" value="Unassembled WGS sequence"/>
</dbReference>
<comment type="caution">
    <text evidence="7">The sequence shown here is derived from an EMBL/GenBank/DDBJ whole genome shotgun (WGS) entry which is preliminary data.</text>
</comment>
<evidence type="ECO:0000259" key="6">
    <source>
        <dbReference type="SMART" id="SM00235"/>
    </source>
</evidence>
<name>A0A512PPV6_9LACO</name>
<keyword evidence="1" id="KW-0645">Protease</keyword>
<dbReference type="STRING" id="1423795.FD12_GL002076"/>
<dbReference type="InterPro" id="IPR001818">
    <property type="entry name" value="Pept_M10_metallopeptidase"/>
</dbReference>
<dbReference type="SMART" id="SM00235">
    <property type="entry name" value="ZnMc"/>
    <property type="match status" value="1"/>
</dbReference>
<keyword evidence="4" id="KW-0862">Zinc</keyword>
<dbReference type="GO" id="GO:0006508">
    <property type="term" value="P:proteolysis"/>
    <property type="evidence" value="ECO:0007669"/>
    <property type="project" value="UniProtKB-KW"/>
</dbReference>
<organism evidence="7 8">
    <name type="scientific">Lentilactobacillus rapi</name>
    <dbReference type="NCBI Taxonomy" id="481723"/>
    <lineage>
        <taxon>Bacteria</taxon>
        <taxon>Bacillati</taxon>
        <taxon>Bacillota</taxon>
        <taxon>Bacilli</taxon>
        <taxon>Lactobacillales</taxon>
        <taxon>Lactobacillaceae</taxon>
        <taxon>Lentilactobacillus</taxon>
    </lineage>
</organism>
<dbReference type="Pfam" id="PF00413">
    <property type="entry name" value="Peptidase_M10"/>
    <property type="match status" value="1"/>
</dbReference>
<dbReference type="GO" id="GO:0031012">
    <property type="term" value="C:extracellular matrix"/>
    <property type="evidence" value="ECO:0007669"/>
    <property type="project" value="InterPro"/>
</dbReference>
<evidence type="ECO:0000256" key="4">
    <source>
        <dbReference type="ARBA" id="ARBA00022833"/>
    </source>
</evidence>
<dbReference type="RefSeq" id="WP_056981029.1">
    <property type="nucleotide sequence ID" value="NZ_BKAM01000058.1"/>
</dbReference>
<evidence type="ECO:0000256" key="2">
    <source>
        <dbReference type="ARBA" id="ARBA00022723"/>
    </source>
</evidence>
<keyword evidence="2" id="KW-0479">Metal-binding</keyword>
<dbReference type="EMBL" id="BKAM01000058">
    <property type="protein sequence ID" value="GEP73233.1"/>
    <property type="molecule type" value="Genomic_DNA"/>
</dbReference>
<evidence type="ECO:0000256" key="3">
    <source>
        <dbReference type="ARBA" id="ARBA00022801"/>
    </source>
</evidence>
<evidence type="ECO:0000256" key="5">
    <source>
        <dbReference type="ARBA" id="ARBA00023049"/>
    </source>
</evidence>
<proteinExistence type="predicted"/>
<dbReference type="SUPFAM" id="SSF55486">
    <property type="entry name" value="Metalloproteases ('zincins'), catalytic domain"/>
    <property type="match status" value="1"/>
</dbReference>
<dbReference type="Gene3D" id="3.40.390.10">
    <property type="entry name" value="Collagenase (Catalytic Domain)"/>
    <property type="match status" value="1"/>
</dbReference>
<evidence type="ECO:0000313" key="8">
    <source>
        <dbReference type="Proteomes" id="UP000321569"/>
    </source>
</evidence>
<feature type="domain" description="Peptidase metallopeptidase" evidence="6">
    <location>
        <begin position="74"/>
        <end position="228"/>
    </location>
</feature>
<accession>A0A512PPV6</accession>
<gene>
    <name evidence="7" type="ORF">LRA02_21010</name>
</gene>
<dbReference type="InterPro" id="IPR006026">
    <property type="entry name" value="Peptidase_Metallo"/>
</dbReference>
<dbReference type="PANTHER" id="PTHR10201">
    <property type="entry name" value="MATRIX METALLOPROTEINASE"/>
    <property type="match status" value="1"/>
</dbReference>
<dbReference type="PANTHER" id="PTHR10201:SF323">
    <property type="entry name" value="MATRIX METALLOPROTEINASE-21"/>
    <property type="match status" value="1"/>
</dbReference>
<dbReference type="GO" id="GO:0004222">
    <property type="term" value="F:metalloendopeptidase activity"/>
    <property type="evidence" value="ECO:0007669"/>
    <property type="project" value="InterPro"/>
</dbReference>
<evidence type="ECO:0000313" key="7">
    <source>
        <dbReference type="EMBL" id="GEP73233.1"/>
    </source>
</evidence>
<dbReference type="GO" id="GO:0008270">
    <property type="term" value="F:zinc ion binding"/>
    <property type="evidence" value="ECO:0007669"/>
    <property type="project" value="InterPro"/>
</dbReference>